<comment type="caution">
    <text evidence="4">The sequence shown here is derived from an EMBL/GenBank/DDBJ whole genome shotgun (WGS) entry which is preliminary data.</text>
</comment>
<dbReference type="PANTHER" id="PTHR24096:SF149">
    <property type="entry name" value="AMP-BINDING DOMAIN-CONTAINING PROTEIN-RELATED"/>
    <property type="match status" value="1"/>
</dbReference>
<keyword evidence="5" id="KW-1185">Reference proteome</keyword>
<proteinExistence type="inferred from homology"/>
<evidence type="ECO:0000259" key="3">
    <source>
        <dbReference type="Pfam" id="PF00501"/>
    </source>
</evidence>
<dbReference type="SUPFAM" id="SSF56801">
    <property type="entry name" value="Acetyl-CoA synthetase-like"/>
    <property type="match status" value="1"/>
</dbReference>
<evidence type="ECO:0000256" key="1">
    <source>
        <dbReference type="ARBA" id="ARBA00006432"/>
    </source>
</evidence>
<evidence type="ECO:0000313" key="5">
    <source>
        <dbReference type="Proteomes" id="UP000017984"/>
    </source>
</evidence>
<keyword evidence="2" id="KW-0436">Ligase</keyword>
<dbReference type="AlphaFoldDB" id="V6KSD5"/>
<comment type="similarity">
    <text evidence="1">Belongs to the ATP-dependent AMP-binding enzyme family.</text>
</comment>
<protein>
    <recommendedName>
        <fullName evidence="3">AMP-dependent synthetase/ligase domain-containing protein</fullName>
    </recommendedName>
</protein>
<accession>V6KSD5</accession>
<dbReference type="GO" id="GO:0016405">
    <property type="term" value="F:CoA-ligase activity"/>
    <property type="evidence" value="ECO:0007669"/>
    <property type="project" value="TreeGrafter"/>
</dbReference>
<dbReference type="InterPro" id="IPR000873">
    <property type="entry name" value="AMP-dep_synth/lig_dom"/>
</dbReference>
<evidence type="ECO:0000256" key="2">
    <source>
        <dbReference type="ARBA" id="ARBA00022598"/>
    </source>
</evidence>
<dbReference type="PROSITE" id="PS00455">
    <property type="entry name" value="AMP_BINDING"/>
    <property type="match status" value="1"/>
</dbReference>
<evidence type="ECO:0000313" key="4">
    <source>
        <dbReference type="EMBL" id="EST34311.1"/>
    </source>
</evidence>
<dbReference type="Pfam" id="PF00501">
    <property type="entry name" value="AMP-binding"/>
    <property type="match status" value="1"/>
</dbReference>
<dbReference type="Proteomes" id="UP000017984">
    <property type="component" value="Chromosome"/>
</dbReference>
<dbReference type="Gene3D" id="3.40.50.12780">
    <property type="entry name" value="N-terminal domain of ligase-like"/>
    <property type="match status" value="1"/>
</dbReference>
<dbReference type="PATRIC" id="fig|1352936.5.peg.2378"/>
<feature type="domain" description="AMP-dependent synthetase/ligase" evidence="3">
    <location>
        <begin position="33"/>
        <end position="383"/>
    </location>
</feature>
<dbReference type="STRING" id="1352936.M878_11195"/>
<dbReference type="RefSeq" id="WP_023546215.1">
    <property type="nucleotide sequence ID" value="NZ_CM002285.1"/>
</dbReference>
<dbReference type="EMBL" id="AWQX01000083">
    <property type="protein sequence ID" value="EST34311.1"/>
    <property type="molecule type" value="Genomic_DNA"/>
</dbReference>
<sequence>MKPYSATRVGSLDLGAVFAVGAAENPATRIILDHDLALYPEAGRILTMAKAAGLVEDLAGRLKAAGVTAGSYVAICATHRFDIILAACAAGRVGGVPVMLAADSDGPTVDALLAKLDRTAYLVTDAEKLTYDLAEVPLASRVAGVLSLAGDHPGAVTLADTVPLAGPFAKPRSANAPALVTHSSGTTGLPKLIVQSGRSLYWHFHPQYRRARYLRLTGTLATVTSFAHVRIWPMLMIAARIGQDLAFLTNPDPARAADLFLQTRPEIVEAFPNVMLRWEGMADDPREPLANVRLFRSTFDAMHPRTILRMMDASRRRLPIYGQGYGQSEVGGAISFLGTKGMVSRLGTRCVGRPLFGVTKMRIERPAGADPRTPGKIWVRSRGRAIGIIGEQQQYQERFRDGWWDMGDVGYQGRFGALYLLDRVVDRIDGVDSTLSLEDTLMTRLPELVEVVVVPAEEGRATPVVCTQKDEPLDRVRWKEAVRDLGDLAEPLQVRWEDLPVTSTWKIRRPLLRRKLAEGTLPVLEPRS</sequence>
<dbReference type="PANTHER" id="PTHR24096">
    <property type="entry name" value="LONG-CHAIN-FATTY-ACID--COA LIGASE"/>
    <property type="match status" value="1"/>
</dbReference>
<name>V6KSD5_STRRC</name>
<gene>
    <name evidence="4" type="ORF">M878_11195</name>
</gene>
<dbReference type="InterPro" id="IPR020845">
    <property type="entry name" value="AMP-binding_CS"/>
</dbReference>
<dbReference type="HOGENOM" id="CLU_000022_74_1_11"/>
<reference evidence="4 5" key="1">
    <citation type="journal article" date="2014" name="Genome Announc.">
        <title>Draft Genome Sequence of Streptomyces roseochromogenes subsp. oscitans DS 12.976, Producer of the Aminocoumarin Antibiotic Clorobiocin.</title>
        <authorList>
            <person name="Ruckert C."/>
            <person name="Kalinowski J."/>
            <person name="Heide L."/>
            <person name="Apel A.K."/>
        </authorList>
    </citation>
    <scope>NUCLEOTIDE SEQUENCE [LARGE SCALE GENOMIC DNA]</scope>
    <source>
        <strain evidence="4 5">DS 12.976</strain>
    </source>
</reference>
<dbReference type="OrthoDB" id="4495845at2"/>
<dbReference type="InterPro" id="IPR042099">
    <property type="entry name" value="ANL_N_sf"/>
</dbReference>
<organism evidence="4 5">
    <name type="scientific">Streptomyces roseochromogenus subsp. oscitans DS 12.976</name>
    <dbReference type="NCBI Taxonomy" id="1352936"/>
    <lineage>
        <taxon>Bacteria</taxon>
        <taxon>Bacillati</taxon>
        <taxon>Actinomycetota</taxon>
        <taxon>Actinomycetes</taxon>
        <taxon>Kitasatosporales</taxon>
        <taxon>Streptomycetaceae</taxon>
        <taxon>Streptomyces</taxon>
    </lineage>
</organism>